<feature type="signal peptide" evidence="1">
    <location>
        <begin position="1"/>
        <end position="34"/>
    </location>
</feature>
<proteinExistence type="predicted"/>
<sequence>MTVVRASPSYLPAVFLCLLAAVLTAAAGRSLVLAEQVTNCCFREGRFCTVLLHTSGCVPAFVGRFLSELQAFLTVVQCRCLCLALPRFQQPVAGFLATDRTGLFLSQHRGCFGPDLGLFFAAVVTFSQPESSCYTLSFFSLFRLVPPDDFSWCWVTSAATQEDFQLFLKVPTTADGRFSWLWANKNQPIARREELRVCTVFSAFSGQFFSVGGEGIFCCERFPPSHRSQAAASMLDFAKQPAGRTGSTVGRGSTFYCRPIFLVLVEQGVFPVFSGSISAHKHPVFRAVSLTSGHFPTARRIFDWLHLSLSRPAYLVQPVLGVLGPATACSAAAMAGLSSFASAACTSSCKLYFRCCTRPFQGRHPSE</sequence>
<name>A0AAE2CKH4_9LAMI</name>
<protein>
    <submittedName>
        <fullName evidence="2">Uncharacterized protein</fullName>
    </submittedName>
</protein>
<dbReference type="Proteomes" id="UP001293254">
    <property type="component" value="Unassembled WGS sequence"/>
</dbReference>
<feature type="chain" id="PRO_5042035774" evidence="1">
    <location>
        <begin position="35"/>
        <end position="367"/>
    </location>
</feature>
<reference evidence="2" key="1">
    <citation type="submission" date="2020-06" db="EMBL/GenBank/DDBJ databases">
        <authorList>
            <person name="Li T."/>
            <person name="Hu X."/>
            <person name="Zhang T."/>
            <person name="Song X."/>
            <person name="Zhang H."/>
            <person name="Dai N."/>
            <person name="Sheng W."/>
            <person name="Hou X."/>
            <person name="Wei L."/>
        </authorList>
    </citation>
    <scope>NUCLEOTIDE SEQUENCE</scope>
    <source>
        <strain evidence="2">3651</strain>
        <tissue evidence="2">Leaf</tissue>
    </source>
</reference>
<evidence type="ECO:0000313" key="2">
    <source>
        <dbReference type="EMBL" id="KAK4425299.1"/>
    </source>
</evidence>
<evidence type="ECO:0000256" key="1">
    <source>
        <dbReference type="SAM" id="SignalP"/>
    </source>
</evidence>
<evidence type="ECO:0000313" key="3">
    <source>
        <dbReference type="Proteomes" id="UP001293254"/>
    </source>
</evidence>
<reference evidence="2" key="2">
    <citation type="journal article" date="2024" name="Plant">
        <title>Genomic evolution and insights into agronomic trait innovations of Sesamum species.</title>
        <authorList>
            <person name="Miao H."/>
            <person name="Wang L."/>
            <person name="Qu L."/>
            <person name="Liu H."/>
            <person name="Sun Y."/>
            <person name="Le M."/>
            <person name="Wang Q."/>
            <person name="Wei S."/>
            <person name="Zheng Y."/>
            <person name="Lin W."/>
            <person name="Duan Y."/>
            <person name="Cao H."/>
            <person name="Xiong S."/>
            <person name="Wang X."/>
            <person name="Wei L."/>
            <person name="Li C."/>
            <person name="Ma Q."/>
            <person name="Ju M."/>
            <person name="Zhao R."/>
            <person name="Li G."/>
            <person name="Mu C."/>
            <person name="Tian Q."/>
            <person name="Mei H."/>
            <person name="Zhang T."/>
            <person name="Gao T."/>
            <person name="Zhang H."/>
        </authorList>
    </citation>
    <scope>NUCLEOTIDE SEQUENCE</scope>
    <source>
        <strain evidence="2">3651</strain>
    </source>
</reference>
<keyword evidence="1" id="KW-0732">Signal</keyword>
<accession>A0AAE2CKH4</accession>
<dbReference type="AlphaFoldDB" id="A0AAE2CKH4"/>
<keyword evidence="3" id="KW-1185">Reference proteome</keyword>
<organism evidence="2 3">
    <name type="scientific">Sesamum alatum</name>
    <dbReference type="NCBI Taxonomy" id="300844"/>
    <lineage>
        <taxon>Eukaryota</taxon>
        <taxon>Viridiplantae</taxon>
        <taxon>Streptophyta</taxon>
        <taxon>Embryophyta</taxon>
        <taxon>Tracheophyta</taxon>
        <taxon>Spermatophyta</taxon>
        <taxon>Magnoliopsida</taxon>
        <taxon>eudicotyledons</taxon>
        <taxon>Gunneridae</taxon>
        <taxon>Pentapetalae</taxon>
        <taxon>asterids</taxon>
        <taxon>lamiids</taxon>
        <taxon>Lamiales</taxon>
        <taxon>Pedaliaceae</taxon>
        <taxon>Sesamum</taxon>
    </lineage>
</organism>
<gene>
    <name evidence="2" type="ORF">Salat_1723800</name>
</gene>
<dbReference type="EMBL" id="JACGWO010000006">
    <property type="protein sequence ID" value="KAK4425299.1"/>
    <property type="molecule type" value="Genomic_DNA"/>
</dbReference>
<comment type="caution">
    <text evidence="2">The sequence shown here is derived from an EMBL/GenBank/DDBJ whole genome shotgun (WGS) entry which is preliminary data.</text>
</comment>